<evidence type="ECO:0000256" key="1">
    <source>
        <dbReference type="SAM" id="Phobius"/>
    </source>
</evidence>
<sequence length="145" mass="14949">MKGDVGGRSSGRGRLFRPLRSGRGQSMVEFALILPMLILLVMGVIDFARAFNVMQVVTNAAREGARVGIIPSSTNGDVTGTVTTYLSSAGQGGCNTAGANWGGGGNAGDSVTVTVTCPFQTLTGTLIPGWTGTINLSQTATMRHE</sequence>
<name>A0A932MMT4_UNCTE</name>
<evidence type="ECO:0000313" key="4">
    <source>
        <dbReference type="Proteomes" id="UP000782312"/>
    </source>
</evidence>
<reference evidence="3" key="1">
    <citation type="submission" date="2020-07" db="EMBL/GenBank/DDBJ databases">
        <title>Huge and variable diversity of episymbiotic CPR bacteria and DPANN archaea in groundwater ecosystems.</title>
        <authorList>
            <person name="He C.Y."/>
            <person name="Keren R."/>
            <person name="Whittaker M."/>
            <person name="Farag I.F."/>
            <person name="Doudna J."/>
            <person name="Cate J.H.D."/>
            <person name="Banfield J.F."/>
        </authorList>
    </citation>
    <scope>NUCLEOTIDE SEQUENCE</scope>
    <source>
        <strain evidence="3">NC_groundwater_763_Ag_S-0.2um_68_21</strain>
    </source>
</reference>
<gene>
    <name evidence="3" type="ORF">HYZ11_13605</name>
</gene>
<dbReference type="Pfam" id="PF07811">
    <property type="entry name" value="TadE"/>
    <property type="match status" value="1"/>
</dbReference>
<dbReference type="AlphaFoldDB" id="A0A932MMT4"/>
<protein>
    <submittedName>
        <fullName evidence="3">Pilus assembly protein</fullName>
    </submittedName>
</protein>
<feature type="transmembrane region" description="Helical" evidence="1">
    <location>
        <begin position="27"/>
        <end position="45"/>
    </location>
</feature>
<dbReference type="InterPro" id="IPR012495">
    <property type="entry name" value="TadE-like_dom"/>
</dbReference>
<feature type="domain" description="TadE-like" evidence="2">
    <location>
        <begin position="24"/>
        <end position="66"/>
    </location>
</feature>
<keyword evidence="1" id="KW-1133">Transmembrane helix</keyword>
<dbReference type="Proteomes" id="UP000782312">
    <property type="component" value="Unassembled WGS sequence"/>
</dbReference>
<organism evidence="3 4">
    <name type="scientific">Tectimicrobiota bacterium</name>
    <dbReference type="NCBI Taxonomy" id="2528274"/>
    <lineage>
        <taxon>Bacteria</taxon>
        <taxon>Pseudomonadati</taxon>
        <taxon>Nitrospinota/Tectimicrobiota group</taxon>
        <taxon>Candidatus Tectimicrobiota</taxon>
    </lineage>
</organism>
<keyword evidence="1" id="KW-0472">Membrane</keyword>
<evidence type="ECO:0000313" key="3">
    <source>
        <dbReference type="EMBL" id="MBI3128634.1"/>
    </source>
</evidence>
<evidence type="ECO:0000259" key="2">
    <source>
        <dbReference type="Pfam" id="PF07811"/>
    </source>
</evidence>
<keyword evidence="1" id="KW-0812">Transmembrane</keyword>
<comment type="caution">
    <text evidence="3">The sequence shown here is derived from an EMBL/GenBank/DDBJ whole genome shotgun (WGS) entry which is preliminary data.</text>
</comment>
<dbReference type="EMBL" id="JACPUR010000034">
    <property type="protein sequence ID" value="MBI3128634.1"/>
    <property type="molecule type" value="Genomic_DNA"/>
</dbReference>
<accession>A0A932MMT4</accession>
<proteinExistence type="predicted"/>